<dbReference type="PANTHER" id="PTHR14024">
    <property type="entry name" value="PERILIPIN"/>
    <property type="match status" value="1"/>
</dbReference>
<dbReference type="GO" id="GO:0010890">
    <property type="term" value="P:positive regulation of triglyceride storage"/>
    <property type="evidence" value="ECO:0007669"/>
    <property type="project" value="TreeGrafter"/>
</dbReference>
<dbReference type="Proteomes" id="UP000694403">
    <property type="component" value="Unplaced"/>
</dbReference>
<keyword evidence="6" id="KW-1185">Reference proteome</keyword>
<dbReference type="GO" id="GO:0005829">
    <property type="term" value="C:cytosol"/>
    <property type="evidence" value="ECO:0007669"/>
    <property type="project" value="TreeGrafter"/>
</dbReference>
<accession>A0A8C3RVD9</accession>
<organism evidence="5 6">
    <name type="scientific">Chelydra serpentina</name>
    <name type="common">Snapping turtle</name>
    <name type="synonym">Testudo serpentina</name>
    <dbReference type="NCBI Taxonomy" id="8475"/>
    <lineage>
        <taxon>Eukaryota</taxon>
        <taxon>Metazoa</taxon>
        <taxon>Chordata</taxon>
        <taxon>Craniata</taxon>
        <taxon>Vertebrata</taxon>
        <taxon>Euteleostomi</taxon>
        <taxon>Archelosauria</taxon>
        <taxon>Testudinata</taxon>
        <taxon>Testudines</taxon>
        <taxon>Cryptodira</taxon>
        <taxon>Durocryptodira</taxon>
        <taxon>Americhelydia</taxon>
        <taxon>Chelydroidea</taxon>
        <taxon>Chelydridae</taxon>
        <taxon>Chelydra</taxon>
    </lineage>
</organism>
<reference evidence="5" key="1">
    <citation type="submission" date="2025-08" db="UniProtKB">
        <authorList>
            <consortium name="Ensembl"/>
        </authorList>
    </citation>
    <scope>IDENTIFICATION</scope>
</reference>
<evidence type="ECO:0000256" key="4">
    <source>
        <dbReference type="PIRNR" id="PIRNR036881"/>
    </source>
</evidence>
<protein>
    <recommendedName>
        <fullName evidence="4">Perilipin</fullName>
    </recommendedName>
</protein>
<comment type="similarity">
    <text evidence="2 4">Belongs to the perilipin family.</text>
</comment>
<dbReference type="GO" id="GO:0005811">
    <property type="term" value="C:lipid droplet"/>
    <property type="evidence" value="ECO:0007669"/>
    <property type="project" value="UniProtKB-SubCell"/>
</dbReference>
<dbReference type="SUPFAM" id="SSF109775">
    <property type="entry name" value="Mannose-6-phosphate receptor binding protein 1 (Tip47), C-terminal domain"/>
    <property type="match status" value="1"/>
</dbReference>
<sequence length="436" mass="47136">MSAGFPWKPAGLSRGALQNPGKPVWSRVSEVLEVPTPEQLSEIDVLLTHAVAIIEKTAVGRVAGLPLVSSACEMASASYTATKETHPAMKAVCDVAETGVRAITSAAVTGAQPILDQLESQIAAANDYACKGLDTLEGKLPVLQQTVQKVASDAQDLVRAARDAVCSMAGEAKDAVTSMVGVAKEAVQESVEMTKSAVTSSMSTALGKSEQLMDHYLPMTEEELAELATPVEGSGEQKNYFVRLGSLSTKLRQRAYQHALGKMRQARQHTLEALSQLQQTIDLMEHAKQAVSQTVHEGQEKLQQMWLEWHKGQLGASEDDRSSQPEEMVSQALATSHNLIVQVQTACHSLLPNIQGLPAALQEKIQQAYQNMGELQTSFSNVQSFQELSEGLLTQTREKVTKTQESLDELLEYVMQNTPLTWIVGPFTPAGDSAEV</sequence>
<proteinExistence type="inferred from homology"/>
<dbReference type="GO" id="GO:0019915">
    <property type="term" value="P:lipid storage"/>
    <property type="evidence" value="ECO:0007669"/>
    <property type="project" value="TreeGrafter"/>
</dbReference>
<dbReference type="InterPro" id="IPR004279">
    <property type="entry name" value="Perilipin"/>
</dbReference>
<evidence type="ECO:0000313" key="6">
    <source>
        <dbReference type="Proteomes" id="UP000694403"/>
    </source>
</evidence>
<name>A0A8C3RVD9_CHESE</name>
<evidence type="ECO:0000313" key="5">
    <source>
        <dbReference type="Ensembl" id="ENSCSRP00000005229.1"/>
    </source>
</evidence>
<dbReference type="PANTHER" id="PTHR14024:SF51">
    <property type="entry name" value="PERILIPIN-RELATED"/>
    <property type="match status" value="1"/>
</dbReference>
<keyword evidence="3" id="KW-0551">Lipid droplet</keyword>
<evidence type="ECO:0000256" key="1">
    <source>
        <dbReference type="ARBA" id="ARBA00004502"/>
    </source>
</evidence>
<reference evidence="5" key="2">
    <citation type="submission" date="2025-09" db="UniProtKB">
        <authorList>
            <consortium name="Ensembl"/>
        </authorList>
    </citation>
    <scope>IDENTIFICATION</scope>
</reference>
<dbReference type="Ensembl" id="ENSCSRT00000005392.1">
    <property type="protein sequence ID" value="ENSCSRP00000005229.1"/>
    <property type="gene ID" value="ENSCSRG00000003941.1"/>
</dbReference>
<comment type="subcellular location">
    <subcellularLocation>
        <location evidence="1">Lipid droplet</location>
    </subcellularLocation>
</comment>
<evidence type="ECO:0000256" key="2">
    <source>
        <dbReference type="ARBA" id="ARBA00006311"/>
    </source>
</evidence>
<dbReference type="Gene3D" id="1.20.120.340">
    <property type="entry name" value="Flagellar protein FliS"/>
    <property type="match status" value="2"/>
</dbReference>
<dbReference type="Gene3D" id="3.30.720.170">
    <property type="entry name" value="Perilipin, alpha-beta domain"/>
    <property type="match status" value="1"/>
</dbReference>
<dbReference type="AlphaFoldDB" id="A0A8C3RVD9"/>
<evidence type="ECO:0000256" key="3">
    <source>
        <dbReference type="ARBA" id="ARBA00022677"/>
    </source>
</evidence>
<dbReference type="Pfam" id="PF03036">
    <property type="entry name" value="Perilipin"/>
    <property type="match status" value="1"/>
</dbReference>
<dbReference type="PIRSF" id="PIRSF036881">
    <property type="entry name" value="PAT"/>
    <property type="match status" value="1"/>
</dbReference>